<dbReference type="PANTHER" id="PTHR33392">
    <property type="entry name" value="POLYISOPRENYL-TEICHOIC ACID--PEPTIDOGLYCAN TEICHOIC ACID TRANSFERASE TAGU"/>
    <property type="match status" value="1"/>
</dbReference>
<evidence type="ECO:0000256" key="3">
    <source>
        <dbReference type="SAM" id="Phobius"/>
    </source>
</evidence>
<feature type="region of interest" description="Disordered" evidence="2">
    <location>
        <begin position="355"/>
        <end position="406"/>
    </location>
</feature>
<name>A0A7X9UCQ6_9ACTN</name>
<dbReference type="AlphaFoldDB" id="A0A7X9UCQ6"/>
<accession>A0A7X9UCQ6</accession>
<feature type="transmembrane region" description="Helical" evidence="3">
    <location>
        <begin position="63"/>
        <end position="83"/>
    </location>
</feature>
<organism evidence="5 6">
    <name type="scientific">Collinsella acetigenes</name>
    <dbReference type="NCBI Taxonomy" id="2713419"/>
    <lineage>
        <taxon>Bacteria</taxon>
        <taxon>Bacillati</taxon>
        <taxon>Actinomycetota</taxon>
        <taxon>Coriobacteriia</taxon>
        <taxon>Coriobacteriales</taxon>
        <taxon>Coriobacteriaceae</taxon>
        <taxon>Collinsella</taxon>
    </lineage>
</organism>
<dbReference type="InterPro" id="IPR004474">
    <property type="entry name" value="LytR_CpsA_psr"/>
</dbReference>
<dbReference type="Pfam" id="PF03816">
    <property type="entry name" value="LytR_cpsA_psr"/>
    <property type="match status" value="1"/>
</dbReference>
<feature type="compositionally biased region" description="Polar residues" evidence="2">
    <location>
        <begin position="380"/>
        <end position="393"/>
    </location>
</feature>
<keyword evidence="6" id="KW-1185">Reference proteome</keyword>
<dbReference type="EMBL" id="JABBCP010000006">
    <property type="protein sequence ID" value="NMF56099.1"/>
    <property type="molecule type" value="Genomic_DNA"/>
</dbReference>
<gene>
    <name evidence="5" type="ORF">HF320_07135</name>
</gene>
<dbReference type="NCBIfam" id="TIGR00350">
    <property type="entry name" value="lytR_cpsA_psr"/>
    <property type="match status" value="1"/>
</dbReference>
<dbReference type="Proteomes" id="UP000546970">
    <property type="component" value="Unassembled WGS sequence"/>
</dbReference>
<feature type="compositionally biased region" description="Low complexity" evidence="2">
    <location>
        <begin position="364"/>
        <end position="373"/>
    </location>
</feature>
<feature type="domain" description="Cell envelope-related transcriptional attenuator" evidence="4">
    <location>
        <begin position="131"/>
        <end position="274"/>
    </location>
</feature>
<reference evidence="5 6" key="1">
    <citation type="submission" date="2020-04" db="EMBL/GenBank/DDBJ databases">
        <title>Collinsella sp. KGMB02528 nov., an anaerobic actinobacterium isolated from human feces.</title>
        <authorList>
            <person name="Han K.-I."/>
            <person name="Eom M.K."/>
            <person name="Kim J.-S."/>
            <person name="Lee K.C."/>
            <person name="Suh M.K."/>
            <person name="Park S.-H."/>
            <person name="Lee J.H."/>
            <person name="Kang S.W."/>
            <person name="Park J.-E."/>
            <person name="Oh B.S."/>
            <person name="Yu S.Y."/>
            <person name="Choi S.-H."/>
            <person name="Lee D.H."/>
            <person name="Yoon H."/>
            <person name="Kim B.-Y."/>
            <person name="Lee J.H."/>
            <person name="Lee J.-S."/>
        </authorList>
    </citation>
    <scope>NUCLEOTIDE SEQUENCE [LARGE SCALE GENOMIC DNA]</scope>
    <source>
        <strain evidence="5 6">KGMB02528</strain>
    </source>
</reference>
<keyword evidence="3" id="KW-0812">Transmembrane</keyword>
<comment type="similarity">
    <text evidence="1">Belongs to the LytR/CpsA/Psr (LCP) family.</text>
</comment>
<evidence type="ECO:0000256" key="2">
    <source>
        <dbReference type="SAM" id="MobiDB-lite"/>
    </source>
</evidence>
<evidence type="ECO:0000313" key="5">
    <source>
        <dbReference type="EMBL" id="NMF56099.1"/>
    </source>
</evidence>
<proteinExistence type="inferred from homology"/>
<keyword evidence="3" id="KW-0472">Membrane</keyword>
<dbReference type="Gene3D" id="3.40.630.190">
    <property type="entry name" value="LCP protein"/>
    <property type="match status" value="1"/>
</dbReference>
<dbReference type="PANTHER" id="PTHR33392:SF6">
    <property type="entry name" value="POLYISOPRENYL-TEICHOIC ACID--PEPTIDOGLYCAN TEICHOIC ACID TRANSFERASE TAGU"/>
    <property type="match status" value="1"/>
</dbReference>
<evidence type="ECO:0000256" key="1">
    <source>
        <dbReference type="ARBA" id="ARBA00006068"/>
    </source>
</evidence>
<evidence type="ECO:0000313" key="6">
    <source>
        <dbReference type="Proteomes" id="UP000546970"/>
    </source>
</evidence>
<sequence>MWSASPSPILLTTRQVLLMRKKSVQQMRAAADESSSRVYSRTNVARYSERARQRQRGKRIRRTILLTLMGVLIAGVTACGLWFGKIVSKLNNGEIITSGLLSSLTDSDVTRDPFYMLLLGTDGRPGDTAYRADSIILARVDPKAKQVTLISIPRDTKVEYKGSTMKINATHAYDGAEGMVNAVNELCDVEIAHYAEISFDGMKTLVDAVGGIDINATDGVDDPEAGPVKIEPGQQHMDGETALTYCRARHQYADGDYTRMRHQRQVIGALANAVLNNMDITRLPGVIESLSDMVVTDLGVQDIVSLANAMRGMDTDSMWSANLPSWAGEDTYIDGQSYVFVYEDKLKEMMERVDAGEDPQGPQSMGSSSGESSTIADLANNDSRSFSNGTDKGTSSSSEEETSSED</sequence>
<evidence type="ECO:0000259" key="4">
    <source>
        <dbReference type="Pfam" id="PF03816"/>
    </source>
</evidence>
<comment type="caution">
    <text evidence="5">The sequence shown here is derived from an EMBL/GenBank/DDBJ whole genome shotgun (WGS) entry which is preliminary data.</text>
</comment>
<dbReference type="InterPro" id="IPR050922">
    <property type="entry name" value="LytR/CpsA/Psr_CW_biosynth"/>
</dbReference>
<protein>
    <submittedName>
        <fullName evidence="5">LCP family protein</fullName>
    </submittedName>
</protein>
<keyword evidence="3" id="KW-1133">Transmembrane helix</keyword>